<evidence type="ECO:0000256" key="3">
    <source>
        <dbReference type="SAM" id="MobiDB-lite"/>
    </source>
</evidence>
<dbReference type="GO" id="GO:0043190">
    <property type="term" value="C:ATP-binding cassette (ABC) transporter complex"/>
    <property type="evidence" value="ECO:0007669"/>
    <property type="project" value="InterPro"/>
</dbReference>
<dbReference type="EMBL" id="VINQ01000014">
    <property type="protein sequence ID" value="KAA0912329.1"/>
    <property type="molecule type" value="Genomic_DNA"/>
</dbReference>
<dbReference type="Proteomes" id="UP000325291">
    <property type="component" value="Unassembled WGS sequence"/>
</dbReference>
<evidence type="ECO:0000256" key="1">
    <source>
        <dbReference type="ARBA" id="ARBA00007783"/>
    </source>
</evidence>
<name>A0A5A9Z5M5_9RHOB</name>
<keyword evidence="4" id="KW-0812">Transmembrane</keyword>
<sequence>MNTSPDTGVPPPQRPLGPARAKGGTGRVVGALILREMSTTYGRSPGGYVWAVLEPAAAIFMMTLAFSLLFRSPSLGTNFLLFYASALLPLRVFQNLSQAVGAAIQFNRPLMAYPRVTYVDTIAARAILAVLTQTMVVLIIFGGIFITQDIRENIDMAPMLEGFLLAVSLGVGLGTFNCFMFLRFAVWKSVWGIATRPLIIISGVFYIYEDLPLIAQDLLWFNPLIHVTGIVRSGVYSTYDPAYISRTYVIFFGLIPMVFGLLLLWRYGRDILQR</sequence>
<dbReference type="PRINTS" id="PR00164">
    <property type="entry name" value="ABC2TRNSPORT"/>
</dbReference>
<evidence type="ECO:0000313" key="5">
    <source>
        <dbReference type="EMBL" id="KAA0912329.1"/>
    </source>
</evidence>
<dbReference type="RefSeq" id="WP_111364230.1">
    <property type="nucleotide sequence ID" value="NZ_JASHJG010000004.1"/>
</dbReference>
<feature type="transmembrane region" description="Helical" evidence="4">
    <location>
        <begin position="126"/>
        <end position="147"/>
    </location>
</feature>
<reference evidence="5 6" key="1">
    <citation type="submission" date="2019-07" db="EMBL/GenBank/DDBJ databases">
        <title>Aquicoccus porphyridii gen. nov., sp. nov., isolated from a small marine red alga, Porphyridium marinum.</title>
        <authorList>
            <person name="Liu L."/>
        </authorList>
    </citation>
    <scope>NUCLEOTIDE SEQUENCE [LARGE SCALE GENOMIC DNA]</scope>
    <source>
        <strain evidence="5 6">L1 8-17</strain>
    </source>
</reference>
<feature type="transmembrane region" description="Helical" evidence="4">
    <location>
        <begin position="159"/>
        <end position="184"/>
    </location>
</feature>
<evidence type="ECO:0000313" key="6">
    <source>
        <dbReference type="Proteomes" id="UP000325291"/>
    </source>
</evidence>
<keyword evidence="2" id="KW-0813">Transport</keyword>
<evidence type="ECO:0000256" key="2">
    <source>
        <dbReference type="ARBA" id="ARBA00022448"/>
    </source>
</evidence>
<evidence type="ECO:0000256" key="4">
    <source>
        <dbReference type="SAM" id="Phobius"/>
    </source>
</evidence>
<keyword evidence="6" id="KW-1185">Reference proteome</keyword>
<dbReference type="PANTHER" id="PTHR30413:SF10">
    <property type="entry name" value="CAPSULE POLYSACCHARIDE EXPORT INNER-MEMBRANE PROTEIN CTRC"/>
    <property type="match status" value="1"/>
</dbReference>
<protein>
    <submittedName>
        <fullName evidence="5">Sugar ABC transporter permease</fullName>
    </submittedName>
</protein>
<comment type="similarity">
    <text evidence="1">Belongs to the ABC-2 integral membrane protein family.</text>
</comment>
<feature type="region of interest" description="Disordered" evidence="3">
    <location>
        <begin position="1"/>
        <end position="24"/>
    </location>
</feature>
<proteinExistence type="inferred from homology"/>
<keyword evidence="4" id="KW-0472">Membrane</keyword>
<comment type="caution">
    <text evidence="5">The sequence shown here is derived from an EMBL/GenBank/DDBJ whole genome shotgun (WGS) entry which is preliminary data.</text>
</comment>
<feature type="transmembrane region" description="Helical" evidence="4">
    <location>
        <begin position="245"/>
        <end position="265"/>
    </location>
</feature>
<dbReference type="GO" id="GO:0140359">
    <property type="term" value="F:ABC-type transporter activity"/>
    <property type="evidence" value="ECO:0007669"/>
    <property type="project" value="InterPro"/>
</dbReference>
<dbReference type="PANTHER" id="PTHR30413">
    <property type="entry name" value="INNER MEMBRANE TRANSPORT PERMEASE"/>
    <property type="match status" value="1"/>
</dbReference>
<gene>
    <name evidence="5" type="ORF">FLO80_16040</name>
</gene>
<accession>A0A5A9Z5M5</accession>
<dbReference type="InterPro" id="IPR000412">
    <property type="entry name" value="ABC_2_transport"/>
</dbReference>
<feature type="transmembrane region" description="Helical" evidence="4">
    <location>
        <begin position="47"/>
        <end position="69"/>
    </location>
</feature>
<keyword evidence="4" id="KW-1133">Transmembrane helix</keyword>
<dbReference type="AlphaFoldDB" id="A0A5A9Z5M5"/>
<organism evidence="5 6">
    <name type="scientific">Aquicoccus porphyridii</name>
    <dbReference type="NCBI Taxonomy" id="1852029"/>
    <lineage>
        <taxon>Bacteria</taxon>
        <taxon>Pseudomonadati</taxon>
        <taxon>Pseudomonadota</taxon>
        <taxon>Alphaproteobacteria</taxon>
        <taxon>Rhodobacterales</taxon>
        <taxon>Paracoccaceae</taxon>
        <taxon>Aquicoccus</taxon>
    </lineage>
</organism>
<dbReference type="GO" id="GO:0015920">
    <property type="term" value="P:lipopolysaccharide transport"/>
    <property type="evidence" value="ECO:0007669"/>
    <property type="project" value="TreeGrafter"/>
</dbReference>